<feature type="region of interest" description="Disordered" evidence="4">
    <location>
        <begin position="320"/>
        <end position="399"/>
    </location>
</feature>
<dbReference type="PANTHER" id="PTHR15913">
    <property type="entry name" value="ACID CLUSTER PROTEIN 33"/>
    <property type="match status" value="1"/>
</dbReference>
<dbReference type="KEGG" id="mbr:MONBRDRAFT_7702"/>
<feature type="compositionally biased region" description="Low complexity" evidence="4">
    <location>
        <begin position="352"/>
        <end position="368"/>
    </location>
</feature>
<dbReference type="InterPro" id="IPR000073">
    <property type="entry name" value="AB_hydrolase_1"/>
</dbReference>
<feature type="compositionally biased region" description="Basic residues" evidence="4">
    <location>
        <begin position="371"/>
        <end position="380"/>
    </location>
</feature>
<dbReference type="ESTHER" id="monbe-a9uy23">
    <property type="family name" value="Maspardin-ACP33-SPG21_like"/>
</dbReference>
<evidence type="ECO:0000256" key="1">
    <source>
        <dbReference type="ARBA" id="ARBA00004496"/>
    </source>
</evidence>
<evidence type="ECO:0000256" key="2">
    <source>
        <dbReference type="ARBA" id="ARBA00020148"/>
    </source>
</evidence>
<feature type="domain" description="AB hydrolase-1" evidence="5">
    <location>
        <begin position="56"/>
        <end position="281"/>
    </location>
</feature>
<evidence type="ECO:0000259" key="5">
    <source>
        <dbReference type="Pfam" id="PF12697"/>
    </source>
</evidence>
<evidence type="ECO:0000256" key="4">
    <source>
        <dbReference type="SAM" id="MobiDB-lite"/>
    </source>
</evidence>
<organism evidence="6 7">
    <name type="scientific">Monosiga brevicollis</name>
    <name type="common">Choanoflagellate</name>
    <dbReference type="NCBI Taxonomy" id="81824"/>
    <lineage>
        <taxon>Eukaryota</taxon>
        <taxon>Choanoflagellata</taxon>
        <taxon>Craspedida</taxon>
        <taxon>Salpingoecidae</taxon>
        <taxon>Monosiga</taxon>
    </lineage>
</organism>
<evidence type="ECO:0000313" key="7">
    <source>
        <dbReference type="Proteomes" id="UP000001357"/>
    </source>
</evidence>
<reference evidence="6 7" key="1">
    <citation type="journal article" date="2008" name="Nature">
        <title>The genome of the choanoflagellate Monosiga brevicollis and the origin of metazoans.</title>
        <authorList>
            <consortium name="JGI Sequencing"/>
            <person name="King N."/>
            <person name="Westbrook M.J."/>
            <person name="Young S.L."/>
            <person name="Kuo A."/>
            <person name="Abedin M."/>
            <person name="Chapman J."/>
            <person name="Fairclough S."/>
            <person name="Hellsten U."/>
            <person name="Isogai Y."/>
            <person name="Letunic I."/>
            <person name="Marr M."/>
            <person name="Pincus D."/>
            <person name="Putnam N."/>
            <person name="Rokas A."/>
            <person name="Wright K.J."/>
            <person name="Zuzow R."/>
            <person name="Dirks W."/>
            <person name="Good M."/>
            <person name="Goodstein D."/>
            <person name="Lemons D."/>
            <person name="Li W."/>
            <person name="Lyons J.B."/>
            <person name="Morris A."/>
            <person name="Nichols S."/>
            <person name="Richter D.J."/>
            <person name="Salamov A."/>
            <person name="Bork P."/>
            <person name="Lim W.A."/>
            <person name="Manning G."/>
            <person name="Miller W.T."/>
            <person name="McGinnis W."/>
            <person name="Shapiro H."/>
            <person name="Tjian R."/>
            <person name="Grigoriev I.V."/>
            <person name="Rokhsar D."/>
        </authorList>
    </citation>
    <scope>NUCLEOTIDE SEQUENCE [LARGE SCALE GENOMIC DNA]</scope>
    <source>
        <strain evidence="7">MX1 / ATCC 50154</strain>
    </source>
</reference>
<proteinExistence type="predicted"/>
<name>A9UY23_MONBE</name>
<comment type="subcellular location">
    <subcellularLocation>
        <location evidence="1">Cytoplasm</location>
    </subcellularLocation>
</comment>
<keyword evidence="7" id="KW-1185">Reference proteome</keyword>
<feature type="compositionally biased region" description="Acidic residues" evidence="4">
    <location>
        <begin position="390"/>
        <end position="399"/>
    </location>
</feature>
<dbReference type="STRING" id="81824.A9UY23"/>
<dbReference type="eggNOG" id="ENOG502QPSD">
    <property type="taxonomic scope" value="Eukaryota"/>
</dbReference>
<dbReference type="OMA" id="CYVQPQK"/>
<dbReference type="InterPro" id="IPR029058">
    <property type="entry name" value="AB_hydrolase_fold"/>
</dbReference>
<accession>A9UY23</accession>
<dbReference type="Pfam" id="PF12697">
    <property type="entry name" value="Abhydrolase_6"/>
    <property type="match status" value="1"/>
</dbReference>
<keyword evidence="3" id="KW-0963">Cytoplasm</keyword>
<dbReference type="Gene3D" id="3.40.50.1820">
    <property type="entry name" value="alpha/beta hydrolase"/>
    <property type="match status" value="1"/>
</dbReference>
<dbReference type="PANTHER" id="PTHR15913:SF0">
    <property type="entry name" value="MASPARDIN"/>
    <property type="match status" value="1"/>
</dbReference>
<dbReference type="EMBL" id="CH991549">
    <property type="protein sequence ID" value="EDQ89945.1"/>
    <property type="molecule type" value="Genomic_DNA"/>
</dbReference>
<dbReference type="Proteomes" id="UP000001357">
    <property type="component" value="Unassembled WGS sequence"/>
</dbReference>
<evidence type="ECO:0000313" key="6">
    <source>
        <dbReference type="EMBL" id="EDQ89945.1"/>
    </source>
</evidence>
<dbReference type="InterPro" id="IPR026151">
    <property type="entry name" value="Maspardin"/>
</dbReference>
<protein>
    <recommendedName>
        <fullName evidence="2">Maspardin</fullName>
    </recommendedName>
</protein>
<dbReference type="SUPFAM" id="SSF53474">
    <property type="entry name" value="alpha/beta-Hydrolases"/>
    <property type="match status" value="1"/>
</dbReference>
<evidence type="ECO:0000256" key="3">
    <source>
        <dbReference type="ARBA" id="ARBA00022490"/>
    </source>
</evidence>
<dbReference type="RefSeq" id="XP_001745367.1">
    <property type="nucleotide sequence ID" value="XM_001745315.1"/>
</dbReference>
<sequence>MAESSLRDDRSEIARSVEYSSFRSSVPLQHISVQIGKQTFTWRLFDHGPRTIKNPIVFLPPVSGTADVWFRQMMPLASLGFRSIALSYPEGIQDIDTFCTALAQLCSQLKLKNLHMVGASLGAFLAQKFAQFTSTQPDQRIRVASLFLINGFTDTAVFDLPPPTLLKCSPLFFLRWLLLDNLRADGLHPDIAESTDFMVERLEELTRRDLLSRLLLNIKPAYVEPHHITNQGVKVTIMDVNDDCVISDRVKDDLYKSFPQAKLAQLKEGGNFPYLARSDEVNIFIKIHLMRFAGTAASACDSDSFNATGPILDEGEEDAWASVPENSDGEEKSPAHADPMPNPQAAPVATNAPEPVASAVAAPAPAVATRPHGKKKRSKQQRADLVGDATFDDIDDDAL</sequence>
<dbReference type="GeneID" id="5890574"/>
<dbReference type="InParanoid" id="A9UY23"/>
<dbReference type="AlphaFoldDB" id="A9UY23"/>
<dbReference type="FunCoup" id="A9UY23">
    <property type="interactions" value="892"/>
</dbReference>
<dbReference type="GO" id="GO:0005737">
    <property type="term" value="C:cytoplasm"/>
    <property type="evidence" value="ECO:0007669"/>
    <property type="project" value="UniProtKB-SubCell"/>
</dbReference>
<gene>
    <name evidence="6" type="ORF">MONBRDRAFT_7702</name>
</gene>